<dbReference type="AlphaFoldDB" id="A0A5Q2QE77"/>
<feature type="transmembrane region" description="Helical" evidence="1">
    <location>
        <begin position="270"/>
        <end position="290"/>
    </location>
</feature>
<protein>
    <recommendedName>
        <fullName evidence="4">EpsG family protein</fullName>
    </recommendedName>
</protein>
<keyword evidence="1" id="KW-1133">Transmembrane helix</keyword>
<keyword evidence="3" id="KW-1185">Reference proteome</keyword>
<feature type="transmembrane region" description="Helical" evidence="1">
    <location>
        <begin position="100"/>
        <end position="119"/>
    </location>
</feature>
<proteinExistence type="predicted"/>
<feature type="transmembrane region" description="Helical" evidence="1">
    <location>
        <begin position="131"/>
        <end position="161"/>
    </location>
</feature>
<keyword evidence="1" id="KW-0812">Transmembrane</keyword>
<feature type="transmembrane region" description="Helical" evidence="1">
    <location>
        <begin position="173"/>
        <end position="198"/>
    </location>
</feature>
<evidence type="ECO:0000313" key="3">
    <source>
        <dbReference type="Proteomes" id="UP000388235"/>
    </source>
</evidence>
<sequence>MLIRQISKDSLSSLVFLCINFACLCLLLVFEDFVGIGPGQAHVDEQTYLKSSENFNLIFGSGYFFLSWAFGGNLFYLVGINVLVYLYTNVKLYGLLRRHFCRSYFQVFIALVVILDLYRMHLALHVLKDTLVIFLIVIVFTSNRVVSILSFLGVCFLRLASPLYIIGLIRSPVVLLVAIIFLFASIEIFVPGTLSYLLRGGNETMVFQSYDAVPTFNELGILGDVLRAFVWPFLTISGGYIMLSPTVMFVPMAVSAAALQVVFFLRYRRFCFSLGIYVSMSIYALFTPGFTTFIRYVYPLLTIMPLLALGSYHFETSYDYYFKRVKRSTRAIVQAFLRGGAY</sequence>
<feature type="transmembrane region" description="Helical" evidence="1">
    <location>
        <begin position="296"/>
        <end position="314"/>
    </location>
</feature>
<dbReference type="Proteomes" id="UP000388235">
    <property type="component" value="Chromosome"/>
</dbReference>
<dbReference type="KEGG" id="llp:GH975_08635"/>
<accession>A0A5Q2QE77</accession>
<evidence type="ECO:0008006" key="4">
    <source>
        <dbReference type="Google" id="ProtNLM"/>
    </source>
</evidence>
<feature type="transmembrane region" description="Helical" evidence="1">
    <location>
        <begin position="65"/>
        <end position="88"/>
    </location>
</feature>
<dbReference type="OrthoDB" id="10013742at2"/>
<dbReference type="EMBL" id="CP045871">
    <property type="protein sequence ID" value="QGG80632.1"/>
    <property type="molecule type" value="Genomic_DNA"/>
</dbReference>
<dbReference type="RefSeq" id="WP_153714136.1">
    <property type="nucleotide sequence ID" value="NZ_CP045871.1"/>
</dbReference>
<reference evidence="2 3" key="1">
    <citation type="submission" date="2019-11" db="EMBL/GenBank/DDBJ databases">
        <authorList>
            <person name="Khan S.A."/>
            <person name="Jeon C.O."/>
            <person name="Chun B.H."/>
        </authorList>
    </citation>
    <scope>NUCLEOTIDE SEQUENCE [LARGE SCALE GENOMIC DNA]</scope>
    <source>
        <strain evidence="2 3">IMCC 1097</strain>
    </source>
</reference>
<evidence type="ECO:0000313" key="2">
    <source>
        <dbReference type="EMBL" id="QGG80632.1"/>
    </source>
</evidence>
<keyword evidence="1" id="KW-0472">Membrane</keyword>
<organism evidence="2 3">
    <name type="scientific">Litorivicinus lipolyticus</name>
    <dbReference type="NCBI Taxonomy" id="418701"/>
    <lineage>
        <taxon>Bacteria</taxon>
        <taxon>Pseudomonadati</taxon>
        <taxon>Pseudomonadota</taxon>
        <taxon>Gammaproteobacteria</taxon>
        <taxon>Oceanospirillales</taxon>
        <taxon>Litorivicinaceae</taxon>
        <taxon>Litorivicinus</taxon>
    </lineage>
</organism>
<evidence type="ECO:0000256" key="1">
    <source>
        <dbReference type="SAM" id="Phobius"/>
    </source>
</evidence>
<name>A0A5Q2QE77_9GAMM</name>
<gene>
    <name evidence="2" type="ORF">GH975_08635</name>
</gene>
<feature type="transmembrane region" description="Helical" evidence="1">
    <location>
        <begin position="240"/>
        <end position="263"/>
    </location>
</feature>